<reference evidence="1 2" key="3">
    <citation type="journal article" date="2013" name="Rice">
        <title>Improvement of the Oryza sativa Nipponbare reference genome using next generation sequence and optical map data.</title>
        <authorList>
            <person name="Kawahara Y."/>
            <person name="de la Bastide M."/>
            <person name="Hamilton J.P."/>
            <person name="Kanamori H."/>
            <person name="McCombie W.R."/>
            <person name="Ouyang S."/>
            <person name="Schwartz D.C."/>
            <person name="Tanaka T."/>
            <person name="Wu J."/>
            <person name="Zhou S."/>
            <person name="Childs K.L."/>
            <person name="Davidson R.M."/>
            <person name="Lin H."/>
            <person name="Quesada-Ocampo L."/>
            <person name="Vaillancourt B."/>
            <person name="Sakai H."/>
            <person name="Lee S.S."/>
            <person name="Kim J."/>
            <person name="Numa H."/>
            <person name="Itoh T."/>
            <person name="Buell C.R."/>
            <person name="Matsumoto T."/>
        </authorList>
    </citation>
    <scope>NUCLEOTIDE SEQUENCE [LARGE SCALE GENOMIC DNA]</scope>
    <source>
        <strain evidence="2">cv. Nipponbare</strain>
    </source>
</reference>
<dbReference type="PaxDb" id="39947-A0A0P0WY40"/>
<dbReference type="AlphaFoldDB" id="A0A0P0WY40"/>
<reference evidence="1 2" key="2">
    <citation type="journal article" date="2013" name="Plant Cell Physiol.">
        <title>Rice Annotation Project Database (RAP-DB): an integrative and interactive database for rice genomics.</title>
        <authorList>
            <person name="Sakai H."/>
            <person name="Lee S.S."/>
            <person name="Tanaka T."/>
            <person name="Numa H."/>
            <person name="Kim J."/>
            <person name="Kawahara Y."/>
            <person name="Wakimoto H."/>
            <person name="Yang C.C."/>
            <person name="Iwamoto M."/>
            <person name="Abe T."/>
            <person name="Yamada Y."/>
            <person name="Muto A."/>
            <person name="Inokuchi H."/>
            <person name="Ikemura T."/>
            <person name="Matsumoto T."/>
            <person name="Sasaki T."/>
            <person name="Itoh T."/>
        </authorList>
    </citation>
    <scope>NUCLEOTIDE SEQUENCE [LARGE SCALE GENOMIC DNA]</scope>
    <source>
        <strain evidence="2">cv. Nipponbare</strain>
    </source>
</reference>
<dbReference type="Gramene" id="Os06t0589750-00">
    <property type="protein sequence ID" value="Os06t0589750-00"/>
    <property type="gene ID" value="Os06g0589750"/>
</dbReference>
<sequence>MDFPLRFLTAFLAHSDFSKFTNPKHLDNPFASLMTIALVIAPNDENSFSKSLSLKCFGKFFTYTLVKLLASPVCSLSCRRMNNPTNIFCPLANMPFRPLIASLADDSLSNCINP</sequence>
<reference evidence="2" key="1">
    <citation type="journal article" date="2005" name="Nature">
        <title>The map-based sequence of the rice genome.</title>
        <authorList>
            <consortium name="International rice genome sequencing project (IRGSP)"/>
            <person name="Matsumoto T."/>
            <person name="Wu J."/>
            <person name="Kanamori H."/>
            <person name="Katayose Y."/>
            <person name="Fujisawa M."/>
            <person name="Namiki N."/>
            <person name="Mizuno H."/>
            <person name="Yamamoto K."/>
            <person name="Antonio B.A."/>
            <person name="Baba T."/>
            <person name="Sakata K."/>
            <person name="Nagamura Y."/>
            <person name="Aoki H."/>
            <person name="Arikawa K."/>
            <person name="Arita K."/>
            <person name="Bito T."/>
            <person name="Chiden Y."/>
            <person name="Fujitsuka N."/>
            <person name="Fukunaka R."/>
            <person name="Hamada M."/>
            <person name="Harada C."/>
            <person name="Hayashi A."/>
            <person name="Hijishita S."/>
            <person name="Honda M."/>
            <person name="Hosokawa S."/>
            <person name="Ichikawa Y."/>
            <person name="Idonuma A."/>
            <person name="Iijima M."/>
            <person name="Ikeda M."/>
            <person name="Ikeno M."/>
            <person name="Ito K."/>
            <person name="Ito S."/>
            <person name="Ito T."/>
            <person name="Ito Y."/>
            <person name="Ito Y."/>
            <person name="Iwabuchi A."/>
            <person name="Kamiya K."/>
            <person name="Karasawa W."/>
            <person name="Kurita K."/>
            <person name="Katagiri S."/>
            <person name="Kikuta A."/>
            <person name="Kobayashi H."/>
            <person name="Kobayashi N."/>
            <person name="Machita K."/>
            <person name="Maehara T."/>
            <person name="Masukawa M."/>
            <person name="Mizubayashi T."/>
            <person name="Mukai Y."/>
            <person name="Nagasaki H."/>
            <person name="Nagata Y."/>
            <person name="Naito S."/>
            <person name="Nakashima M."/>
            <person name="Nakama Y."/>
            <person name="Nakamichi Y."/>
            <person name="Nakamura M."/>
            <person name="Meguro A."/>
            <person name="Negishi M."/>
            <person name="Ohta I."/>
            <person name="Ohta T."/>
            <person name="Okamoto M."/>
            <person name="Ono N."/>
            <person name="Saji S."/>
            <person name="Sakaguchi M."/>
            <person name="Sakai K."/>
            <person name="Shibata M."/>
            <person name="Shimokawa T."/>
            <person name="Song J."/>
            <person name="Takazaki Y."/>
            <person name="Terasawa K."/>
            <person name="Tsugane M."/>
            <person name="Tsuji K."/>
            <person name="Ueda S."/>
            <person name="Waki K."/>
            <person name="Yamagata H."/>
            <person name="Yamamoto M."/>
            <person name="Yamamoto S."/>
            <person name="Yamane H."/>
            <person name="Yoshiki S."/>
            <person name="Yoshihara R."/>
            <person name="Yukawa K."/>
            <person name="Zhong H."/>
            <person name="Yano M."/>
            <person name="Yuan Q."/>
            <person name="Ouyang S."/>
            <person name="Liu J."/>
            <person name="Jones K.M."/>
            <person name="Gansberger K."/>
            <person name="Moffat K."/>
            <person name="Hill J."/>
            <person name="Bera J."/>
            <person name="Fadrosh D."/>
            <person name="Jin S."/>
            <person name="Johri S."/>
            <person name="Kim M."/>
            <person name="Overton L."/>
            <person name="Reardon M."/>
            <person name="Tsitrin T."/>
            <person name="Vuong H."/>
            <person name="Weaver B."/>
            <person name="Ciecko A."/>
            <person name="Tallon L."/>
            <person name="Jackson J."/>
            <person name="Pai G."/>
            <person name="Aken S.V."/>
            <person name="Utterback T."/>
            <person name="Reidmuller S."/>
            <person name="Feldblyum T."/>
            <person name="Hsiao J."/>
            <person name="Zismann V."/>
            <person name="Iobst S."/>
            <person name="de Vazeille A.R."/>
            <person name="Buell C.R."/>
            <person name="Ying K."/>
            <person name="Li Y."/>
            <person name="Lu T."/>
            <person name="Huang Y."/>
            <person name="Zhao Q."/>
            <person name="Feng Q."/>
            <person name="Zhang L."/>
            <person name="Zhu J."/>
            <person name="Weng Q."/>
            <person name="Mu J."/>
            <person name="Lu Y."/>
            <person name="Fan D."/>
            <person name="Liu Y."/>
            <person name="Guan J."/>
            <person name="Zhang Y."/>
            <person name="Yu S."/>
            <person name="Liu X."/>
            <person name="Zhang Y."/>
            <person name="Hong G."/>
            <person name="Han B."/>
            <person name="Choisne N."/>
            <person name="Demange N."/>
            <person name="Orjeda G."/>
            <person name="Samain S."/>
            <person name="Cattolico L."/>
            <person name="Pelletier E."/>
            <person name="Couloux A."/>
            <person name="Segurens B."/>
            <person name="Wincker P."/>
            <person name="D'Hont A."/>
            <person name="Scarpelli C."/>
            <person name="Weissenbach J."/>
            <person name="Salanoubat M."/>
            <person name="Quetier F."/>
            <person name="Yu Y."/>
            <person name="Kim H.R."/>
            <person name="Rambo T."/>
            <person name="Currie J."/>
            <person name="Collura K."/>
            <person name="Luo M."/>
            <person name="Yang T."/>
            <person name="Ammiraju J.S.S."/>
            <person name="Engler F."/>
            <person name="Soderlund C."/>
            <person name="Wing R.A."/>
            <person name="Palmer L.E."/>
            <person name="de la Bastide M."/>
            <person name="Spiegel L."/>
            <person name="Nascimento L."/>
            <person name="Zutavern T."/>
            <person name="O'Shaughnessy A."/>
            <person name="Dike S."/>
            <person name="Dedhia N."/>
            <person name="Preston R."/>
            <person name="Balija V."/>
            <person name="McCombie W.R."/>
            <person name="Chow T."/>
            <person name="Chen H."/>
            <person name="Chung M."/>
            <person name="Chen C."/>
            <person name="Shaw J."/>
            <person name="Wu H."/>
            <person name="Hsiao K."/>
            <person name="Chao Y."/>
            <person name="Chu M."/>
            <person name="Cheng C."/>
            <person name="Hour A."/>
            <person name="Lee P."/>
            <person name="Lin S."/>
            <person name="Lin Y."/>
            <person name="Liou J."/>
            <person name="Liu S."/>
            <person name="Hsing Y."/>
            <person name="Raghuvanshi S."/>
            <person name="Mohanty A."/>
            <person name="Bharti A.K."/>
            <person name="Gaur A."/>
            <person name="Gupta V."/>
            <person name="Kumar D."/>
            <person name="Ravi V."/>
            <person name="Vij S."/>
            <person name="Kapur A."/>
            <person name="Khurana P."/>
            <person name="Khurana P."/>
            <person name="Khurana J.P."/>
            <person name="Tyagi A.K."/>
            <person name="Gaikwad K."/>
            <person name="Singh A."/>
            <person name="Dalal V."/>
            <person name="Srivastava S."/>
            <person name="Dixit A."/>
            <person name="Pal A.K."/>
            <person name="Ghazi I.A."/>
            <person name="Yadav M."/>
            <person name="Pandit A."/>
            <person name="Bhargava A."/>
            <person name="Sureshbabu K."/>
            <person name="Batra K."/>
            <person name="Sharma T.R."/>
            <person name="Mohapatra T."/>
            <person name="Singh N.K."/>
            <person name="Messing J."/>
            <person name="Nelson A.B."/>
            <person name="Fuks G."/>
            <person name="Kavchok S."/>
            <person name="Keizer G."/>
            <person name="Linton E."/>
            <person name="Llaca V."/>
            <person name="Song R."/>
            <person name="Tanyolac B."/>
            <person name="Young S."/>
            <person name="Ho-Il K."/>
            <person name="Hahn J.H."/>
            <person name="Sangsakoo G."/>
            <person name="Vanavichit A."/>
            <person name="de Mattos Luiz.A.T."/>
            <person name="Zimmer P.D."/>
            <person name="Malone G."/>
            <person name="Dellagostin O."/>
            <person name="de Oliveira A.C."/>
            <person name="Bevan M."/>
            <person name="Bancroft I."/>
            <person name="Minx P."/>
            <person name="Cordum H."/>
            <person name="Wilson R."/>
            <person name="Cheng Z."/>
            <person name="Jin W."/>
            <person name="Jiang J."/>
            <person name="Leong S.A."/>
            <person name="Iwama H."/>
            <person name="Gojobori T."/>
            <person name="Itoh T."/>
            <person name="Niimura Y."/>
            <person name="Fujii Y."/>
            <person name="Habara T."/>
            <person name="Sakai H."/>
            <person name="Sato Y."/>
            <person name="Wilson G."/>
            <person name="Kumar K."/>
            <person name="McCouch S."/>
            <person name="Juretic N."/>
            <person name="Hoen D."/>
            <person name="Wright S."/>
            <person name="Bruskiewich R."/>
            <person name="Bureau T."/>
            <person name="Miyao A."/>
            <person name="Hirochika H."/>
            <person name="Nishikawa T."/>
            <person name="Kadowaki K."/>
            <person name="Sugiura M."/>
            <person name="Burr B."/>
            <person name="Sasaki T."/>
        </authorList>
    </citation>
    <scope>NUCLEOTIDE SEQUENCE [LARGE SCALE GENOMIC DNA]</scope>
    <source>
        <strain evidence="2">cv. Nipponbare</strain>
    </source>
</reference>
<keyword evidence="2" id="KW-1185">Reference proteome</keyword>
<evidence type="ECO:0000313" key="1">
    <source>
        <dbReference type="EMBL" id="BAS98412.1"/>
    </source>
</evidence>
<organism evidence="1 2">
    <name type="scientific">Oryza sativa subsp. japonica</name>
    <name type="common">Rice</name>
    <dbReference type="NCBI Taxonomy" id="39947"/>
    <lineage>
        <taxon>Eukaryota</taxon>
        <taxon>Viridiplantae</taxon>
        <taxon>Streptophyta</taxon>
        <taxon>Embryophyta</taxon>
        <taxon>Tracheophyta</taxon>
        <taxon>Spermatophyta</taxon>
        <taxon>Magnoliopsida</taxon>
        <taxon>Liliopsida</taxon>
        <taxon>Poales</taxon>
        <taxon>Poaceae</taxon>
        <taxon>BOP clade</taxon>
        <taxon>Oryzoideae</taxon>
        <taxon>Oryzeae</taxon>
        <taxon>Oryzinae</taxon>
        <taxon>Oryza</taxon>
        <taxon>Oryza sativa</taxon>
    </lineage>
</organism>
<evidence type="ECO:0000313" key="2">
    <source>
        <dbReference type="Proteomes" id="UP000059680"/>
    </source>
</evidence>
<proteinExistence type="predicted"/>
<protein>
    <submittedName>
        <fullName evidence="1">Os06g0589750 protein</fullName>
    </submittedName>
</protein>
<dbReference type="InParanoid" id="A0A0P0WY40"/>
<gene>
    <name evidence="1" type="ordered locus">Os06g0589750</name>
    <name evidence="1" type="ORF">OSNPB_060589750</name>
</gene>
<dbReference type="Proteomes" id="UP000059680">
    <property type="component" value="Chromosome 6"/>
</dbReference>
<name>A0A0P0WY40_ORYSJ</name>
<dbReference type="EMBL" id="AP014962">
    <property type="protein sequence ID" value="BAS98412.1"/>
    <property type="molecule type" value="Genomic_DNA"/>
</dbReference>
<accession>A0A0P0WY40</accession>